<dbReference type="EMBL" id="VSSQ01000191">
    <property type="protein sequence ID" value="MPL84575.1"/>
    <property type="molecule type" value="Genomic_DNA"/>
</dbReference>
<feature type="domain" description="Type I restriction enzyme R protein N-terminal" evidence="3">
    <location>
        <begin position="33"/>
        <end position="147"/>
    </location>
</feature>
<dbReference type="InterPro" id="IPR029464">
    <property type="entry name" value="HSDR_N"/>
</dbReference>
<sequence>MVENILEKTSEIDLIPSGKLKCYITGKIRKNTPEERVRQDFSRSLVEIYGYHRSDLGVEVPIKMARSKKRADIVIFRENEEHIQENITTIIEVKKEKIKPSDKKEGIEQLKSYMAPSLNCKYGIWVGNEKLVFKKDNGKFINIPDIPKYGESSIPIPIKKDLKPAVNLKQIFKRIHNYIYANQGFQKDKAFEELQKLIFIKVYDEQYNSSLKFYILPEERDIDLRNRVSELFEKVKRQYKYIFDKNDIINLNDAVLKYIVSELYNFSLLDTDIDVKGEAYEQIVGSNLRGDRGEFFTHRTVCDMTTEMILSLLPEDRLTSPGDLKILDPALGTGGFLISALQIIKKLFLGRKISSNELRNYVKDVSNENLFGLDFNPFLVKVAQMNMVMHGDGSSNILNANSLERPDNWSIYTREKIKFGTFDVVITNPPFGSKTKIDTPDILDQYEMINFDSKNSRKAIPPEQLFIERCLNFLKEGGYLGIVLPDSILSNPGLVWIRKFILKKTHIIASIDLPVETFQPHTGTQTSVLILQKKFKHEEKYDEAYDIFMAIPKKVGHDRRGNLLYKTTPDGQLLLDNTGNPIIDDDLPEVVNAFKHWLKEKGRI</sequence>
<dbReference type="PANTHER" id="PTHR42998">
    <property type="entry name" value="TYPE I RESTRICTION ENZYME HINDVIIP M PROTEIN-RELATED"/>
    <property type="match status" value="1"/>
</dbReference>
<dbReference type="GO" id="GO:0009307">
    <property type="term" value="P:DNA restriction-modification system"/>
    <property type="evidence" value="ECO:0007669"/>
    <property type="project" value="UniProtKB-KW"/>
</dbReference>
<dbReference type="SUPFAM" id="SSF53335">
    <property type="entry name" value="S-adenosyl-L-methionine-dependent methyltransferases"/>
    <property type="match status" value="1"/>
</dbReference>
<protein>
    <submittedName>
        <fullName evidence="4">Uncharacterized protein</fullName>
    </submittedName>
</protein>
<evidence type="ECO:0000313" key="4">
    <source>
        <dbReference type="EMBL" id="MPL84575.1"/>
    </source>
</evidence>
<name>A0A644V0P9_9ZZZZ</name>
<dbReference type="PROSITE" id="PS00092">
    <property type="entry name" value="N6_MTASE"/>
    <property type="match status" value="1"/>
</dbReference>
<proteinExistence type="predicted"/>
<dbReference type="InterPro" id="IPR002052">
    <property type="entry name" value="DNA_methylase_N6_adenine_CS"/>
</dbReference>
<organism evidence="4">
    <name type="scientific">bioreactor metagenome</name>
    <dbReference type="NCBI Taxonomy" id="1076179"/>
    <lineage>
        <taxon>unclassified sequences</taxon>
        <taxon>metagenomes</taxon>
        <taxon>ecological metagenomes</taxon>
    </lineage>
</organism>
<gene>
    <name evidence="4" type="ORF">SDC9_30540</name>
</gene>
<comment type="caution">
    <text evidence="4">The sequence shown here is derived from an EMBL/GenBank/DDBJ whole genome shotgun (WGS) entry which is preliminary data.</text>
</comment>
<dbReference type="AlphaFoldDB" id="A0A644V0P9"/>
<dbReference type="GO" id="GO:0003677">
    <property type="term" value="F:DNA binding"/>
    <property type="evidence" value="ECO:0007669"/>
    <property type="project" value="InterPro"/>
</dbReference>
<dbReference type="GO" id="GO:0032259">
    <property type="term" value="P:methylation"/>
    <property type="evidence" value="ECO:0007669"/>
    <property type="project" value="InterPro"/>
</dbReference>
<evidence type="ECO:0000259" key="2">
    <source>
        <dbReference type="Pfam" id="PF02384"/>
    </source>
</evidence>
<dbReference type="Gene3D" id="3.40.50.150">
    <property type="entry name" value="Vaccinia Virus protein VP39"/>
    <property type="match status" value="1"/>
</dbReference>
<reference evidence="4" key="1">
    <citation type="submission" date="2019-08" db="EMBL/GenBank/DDBJ databases">
        <authorList>
            <person name="Kucharzyk K."/>
            <person name="Murdoch R.W."/>
            <person name="Higgins S."/>
            <person name="Loffler F."/>
        </authorList>
    </citation>
    <scope>NUCLEOTIDE SEQUENCE</scope>
</reference>
<dbReference type="GO" id="GO:0008170">
    <property type="term" value="F:N-methyltransferase activity"/>
    <property type="evidence" value="ECO:0007669"/>
    <property type="project" value="InterPro"/>
</dbReference>
<dbReference type="InterPro" id="IPR003356">
    <property type="entry name" value="DNA_methylase_A-5"/>
</dbReference>
<dbReference type="Pfam" id="PF13588">
    <property type="entry name" value="HSDR_N_2"/>
    <property type="match status" value="1"/>
</dbReference>
<dbReference type="PRINTS" id="PR00507">
    <property type="entry name" value="N12N6MTFRASE"/>
</dbReference>
<evidence type="ECO:0000256" key="1">
    <source>
        <dbReference type="ARBA" id="ARBA00022747"/>
    </source>
</evidence>
<accession>A0A644V0P9</accession>
<dbReference type="InterPro" id="IPR052916">
    <property type="entry name" value="Type-I_RE_MTase_Subunit"/>
</dbReference>
<dbReference type="CDD" id="cd02440">
    <property type="entry name" value="AdoMet_MTases"/>
    <property type="match status" value="1"/>
</dbReference>
<feature type="domain" description="DNA methylase adenine-specific" evidence="2">
    <location>
        <begin position="272"/>
        <end position="537"/>
    </location>
</feature>
<evidence type="ECO:0000259" key="3">
    <source>
        <dbReference type="Pfam" id="PF13588"/>
    </source>
</evidence>
<dbReference type="PANTHER" id="PTHR42998:SF1">
    <property type="entry name" value="TYPE I RESTRICTION ENZYME HINDI METHYLASE SUBUNIT"/>
    <property type="match status" value="1"/>
</dbReference>
<dbReference type="InterPro" id="IPR029063">
    <property type="entry name" value="SAM-dependent_MTases_sf"/>
</dbReference>
<keyword evidence="1" id="KW-0680">Restriction system</keyword>
<dbReference type="Pfam" id="PF02384">
    <property type="entry name" value="N6_Mtase"/>
    <property type="match status" value="1"/>
</dbReference>